<organism evidence="2 3">
    <name type="scientific">Kitasatospora acidiphila</name>
    <dbReference type="NCBI Taxonomy" id="2567942"/>
    <lineage>
        <taxon>Bacteria</taxon>
        <taxon>Bacillati</taxon>
        <taxon>Actinomycetota</taxon>
        <taxon>Actinomycetes</taxon>
        <taxon>Kitasatosporales</taxon>
        <taxon>Streptomycetaceae</taxon>
        <taxon>Kitasatospora</taxon>
    </lineage>
</organism>
<proteinExistence type="predicted"/>
<evidence type="ECO:0000256" key="1">
    <source>
        <dbReference type="SAM" id="SignalP"/>
    </source>
</evidence>
<evidence type="ECO:0000313" key="2">
    <source>
        <dbReference type="EMBL" id="TQF01182.1"/>
    </source>
</evidence>
<dbReference type="PROSITE" id="PS51257">
    <property type="entry name" value="PROKAR_LIPOPROTEIN"/>
    <property type="match status" value="1"/>
</dbReference>
<evidence type="ECO:0008006" key="4">
    <source>
        <dbReference type="Google" id="ProtNLM"/>
    </source>
</evidence>
<keyword evidence="3" id="KW-1185">Reference proteome</keyword>
<feature type="signal peptide" evidence="1">
    <location>
        <begin position="1"/>
        <end position="18"/>
    </location>
</feature>
<gene>
    <name evidence="2" type="ORF">E6W39_01700</name>
</gene>
<dbReference type="RefSeq" id="WP_141631917.1">
    <property type="nucleotide sequence ID" value="NZ_VIGB01000003.1"/>
</dbReference>
<keyword evidence="1" id="KW-0732">Signal</keyword>
<comment type="caution">
    <text evidence="2">The sequence shown here is derived from an EMBL/GenBank/DDBJ whole genome shotgun (WGS) entry which is preliminary data.</text>
</comment>
<dbReference type="AlphaFoldDB" id="A0A540VWP1"/>
<dbReference type="Proteomes" id="UP000319103">
    <property type="component" value="Unassembled WGS sequence"/>
</dbReference>
<accession>A0A540VWP1</accession>
<dbReference type="EMBL" id="VIGB01000003">
    <property type="protein sequence ID" value="TQF01182.1"/>
    <property type="molecule type" value="Genomic_DNA"/>
</dbReference>
<protein>
    <recommendedName>
        <fullName evidence="4">DUF3558 domain-containing protein</fullName>
    </recommendedName>
</protein>
<reference evidence="2 3" key="1">
    <citation type="submission" date="2019-06" db="EMBL/GenBank/DDBJ databases">
        <title>Description of Kitasatospora acidophila sp. nov. isolated from pine grove soil, and reclassification of Streptomyces novaecaesareae to Kitasatospora novaeceasareae comb. nov.</title>
        <authorList>
            <person name="Kim M.J."/>
        </authorList>
    </citation>
    <scope>NUCLEOTIDE SEQUENCE [LARGE SCALE GENOMIC DNA]</scope>
    <source>
        <strain evidence="2 3">MMS16-CNU292</strain>
    </source>
</reference>
<evidence type="ECO:0000313" key="3">
    <source>
        <dbReference type="Proteomes" id="UP000319103"/>
    </source>
</evidence>
<sequence>MVFRRRSAVVGLAVLALAGCGGGGSGPSIPKALQQQLPSACGGYWQPKTVATALGHSPFSHIVGQFDQPARGHGNCMIYITLGSSPGSQSDKPYMSLEVDDEQQADRAAGLLADECNPKQNKGDQTVTGPDASCAVFRADPPITALQGGQLLVMGTAGGLFLQVTIDGVIGPTGGYPTLDSDRAHGFQLLADAIAAAKG</sequence>
<feature type="chain" id="PRO_5039279993" description="DUF3558 domain-containing protein" evidence="1">
    <location>
        <begin position="19"/>
        <end position="199"/>
    </location>
</feature>
<name>A0A540VWP1_9ACTN</name>